<dbReference type="AlphaFoldDB" id="A0A167NSZ1"/>
<dbReference type="EMBL" id="KV417277">
    <property type="protein sequence ID" value="KZO98040.1"/>
    <property type="molecule type" value="Genomic_DNA"/>
</dbReference>
<proteinExistence type="predicted"/>
<protein>
    <submittedName>
        <fullName evidence="2">Uncharacterized protein</fullName>
    </submittedName>
</protein>
<gene>
    <name evidence="2" type="ORF">CALVIDRAFT_535642</name>
</gene>
<dbReference type="Proteomes" id="UP000076738">
    <property type="component" value="Unassembled WGS sequence"/>
</dbReference>
<feature type="compositionally biased region" description="Basic residues" evidence="1">
    <location>
        <begin position="30"/>
        <end position="39"/>
    </location>
</feature>
<feature type="compositionally biased region" description="Pro residues" evidence="1">
    <location>
        <begin position="403"/>
        <end position="417"/>
    </location>
</feature>
<feature type="compositionally biased region" description="Polar residues" evidence="1">
    <location>
        <begin position="1"/>
        <end position="11"/>
    </location>
</feature>
<feature type="compositionally biased region" description="Polar residues" evidence="1">
    <location>
        <begin position="354"/>
        <end position="370"/>
    </location>
</feature>
<feature type="compositionally biased region" description="Polar residues" evidence="1">
    <location>
        <begin position="72"/>
        <end position="85"/>
    </location>
</feature>
<feature type="compositionally biased region" description="Basic and acidic residues" evidence="1">
    <location>
        <begin position="310"/>
        <end position="323"/>
    </location>
</feature>
<feature type="compositionally biased region" description="Gly residues" evidence="1">
    <location>
        <begin position="485"/>
        <end position="500"/>
    </location>
</feature>
<feature type="compositionally biased region" description="Gly residues" evidence="1">
    <location>
        <begin position="40"/>
        <end position="54"/>
    </location>
</feature>
<dbReference type="OrthoDB" id="3267789at2759"/>
<keyword evidence="3" id="KW-1185">Reference proteome</keyword>
<organism evidence="2 3">
    <name type="scientific">Calocera viscosa (strain TUFC12733)</name>
    <dbReference type="NCBI Taxonomy" id="1330018"/>
    <lineage>
        <taxon>Eukaryota</taxon>
        <taxon>Fungi</taxon>
        <taxon>Dikarya</taxon>
        <taxon>Basidiomycota</taxon>
        <taxon>Agaricomycotina</taxon>
        <taxon>Dacrymycetes</taxon>
        <taxon>Dacrymycetales</taxon>
        <taxon>Dacrymycetaceae</taxon>
        <taxon>Calocera</taxon>
    </lineage>
</organism>
<feature type="region of interest" description="Disordered" evidence="1">
    <location>
        <begin position="1"/>
        <end position="459"/>
    </location>
</feature>
<feature type="compositionally biased region" description="Low complexity" evidence="1">
    <location>
        <begin position="264"/>
        <end position="279"/>
    </location>
</feature>
<name>A0A167NSZ1_CALVF</name>
<feature type="compositionally biased region" description="Polar residues" evidence="1">
    <location>
        <begin position="116"/>
        <end position="128"/>
    </location>
</feature>
<evidence type="ECO:0000313" key="2">
    <source>
        <dbReference type="EMBL" id="KZO98040.1"/>
    </source>
</evidence>
<sequence length="500" mass="50261">MPPPLSVTTAPSDAPPKITATHASSGGRGRGGHRGRRGARGGNSVGGSADGSGAEGPAASLLSRIGGRVDDASSTGGAESPTTPKAETKPKGSLSIQGASLPPKPPNGHSRRGSNARKSSTLTVGTSPSLPPKDASSSSDPFKPNSEKTVPQSAPSDRPTFPNVEAERPASALAVSSAKEASIRGVSPTPRLSWADDTDDDSLPDLDDWMTPALTPSAGSADGAKDDRPAGDDDEHTPVATNAPAGPLRERRKRGAGKKNKQLAARAAENAAAGSSSASLVTPKEEMPRSSKDASGLEESVAKLSLASGGKEKEKGKGKEKEPGVTTPKADWRSVIPDTGRDGAMQLLSALAGSITTTKSTSRPPDQQQADPAGSEVTPVAPAPKPAAIPAGPAASRVRAVPSPIPPSSGPSRPGPPAFNTRQAARGMNGMHHPGLARGGYRADPGDTPVTLPKKHARPVITADAITRLARGLMVAPPKHDHGDGSGGDGGKGNGSSAGS</sequence>
<feature type="region of interest" description="Disordered" evidence="1">
    <location>
        <begin position="475"/>
        <end position="500"/>
    </location>
</feature>
<feature type="compositionally biased region" description="Basic and acidic residues" evidence="1">
    <location>
        <begin position="283"/>
        <end position="292"/>
    </location>
</feature>
<feature type="compositionally biased region" description="Basic residues" evidence="1">
    <location>
        <begin position="250"/>
        <end position="261"/>
    </location>
</feature>
<reference evidence="2 3" key="1">
    <citation type="journal article" date="2016" name="Mol. Biol. Evol.">
        <title>Comparative Genomics of Early-Diverging Mushroom-Forming Fungi Provides Insights into the Origins of Lignocellulose Decay Capabilities.</title>
        <authorList>
            <person name="Nagy L.G."/>
            <person name="Riley R."/>
            <person name="Tritt A."/>
            <person name="Adam C."/>
            <person name="Daum C."/>
            <person name="Floudas D."/>
            <person name="Sun H."/>
            <person name="Yadav J.S."/>
            <person name="Pangilinan J."/>
            <person name="Larsson K.H."/>
            <person name="Matsuura K."/>
            <person name="Barry K."/>
            <person name="Labutti K."/>
            <person name="Kuo R."/>
            <person name="Ohm R.A."/>
            <person name="Bhattacharya S.S."/>
            <person name="Shirouzu T."/>
            <person name="Yoshinaga Y."/>
            <person name="Martin F.M."/>
            <person name="Grigoriev I.V."/>
            <person name="Hibbett D.S."/>
        </authorList>
    </citation>
    <scope>NUCLEOTIDE SEQUENCE [LARGE SCALE GENOMIC DNA]</scope>
    <source>
        <strain evidence="2 3">TUFC12733</strain>
    </source>
</reference>
<feature type="compositionally biased region" description="Acidic residues" evidence="1">
    <location>
        <begin position="196"/>
        <end position="208"/>
    </location>
</feature>
<accession>A0A167NSZ1</accession>
<evidence type="ECO:0000256" key="1">
    <source>
        <dbReference type="SAM" id="MobiDB-lite"/>
    </source>
</evidence>
<evidence type="ECO:0000313" key="3">
    <source>
        <dbReference type="Proteomes" id="UP000076738"/>
    </source>
</evidence>